<evidence type="ECO:0000256" key="8">
    <source>
        <dbReference type="ARBA" id="ARBA00022840"/>
    </source>
</evidence>
<reference evidence="11 12" key="1">
    <citation type="submission" date="2019-03" db="EMBL/GenBank/DDBJ databases">
        <title>Thermus tengchongensis species for the arsenic transformation mechanism.</title>
        <authorList>
            <person name="Yuan G.C."/>
        </authorList>
    </citation>
    <scope>NUCLEOTIDE SEQUENCE [LARGE SCALE GENOMIC DNA]</scope>
    <source>
        <strain evidence="11 12">15W</strain>
    </source>
</reference>
<feature type="domain" description="HD Cas3-type" evidence="10">
    <location>
        <begin position="14"/>
        <end position="208"/>
    </location>
</feature>
<accession>A0A4Y9FDC0</accession>
<evidence type="ECO:0000256" key="1">
    <source>
        <dbReference type="ARBA" id="ARBA00006847"/>
    </source>
</evidence>
<dbReference type="GO" id="GO:0004518">
    <property type="term" value="F:nuclease activity"/>
    <property type="evidence" value="ECO:0007669"/>
    <property type="project" value="UniProtKB-KW"/>
</dbReference>
<keyword evidence="9" id="KW-0051">Antiviral defense</keyword>
<protein>
    <submittedName>
        <fullName evidence="11">CRISPR-associated helicase Cas3</fullName>
    </submittedName>
</protein>
<evidence type="ECO:0000313" key="11">
    <source>
        <dbReference type="EMBL" id="TFU26513.1"/>
    </source>
</evidence>
<keyword evidence="4" id="KW-0479">Metal-binding</keyword>
<dbReference type="GO" id="GO:0003723">
    <property type="term" value="F:RNA binding"/>
    <property type="evidence" value="ECO:0007669"/>
    <property type="project" value="TreeGrafter"/>
</dbReference>
<dbReference type="NCBIfam" id="TIGR01596">
    <property type="entry name" value="cas3_HD"/>
    <property type="match status" value="1"/>
</dbReference>
<dbReference type="Gene3D" id="1.10.3210.30">
    <property type="match status" value="1"/>
</dbReference>
<dbReference type="Gene3D" id="3.40.50.300">
    <property type="entry name" value="P-loop containing nucleotide triphosphate hydrolases"/>
    <property type="match status" value="1"/>
</dbReference>
<dbReference type="GO" id="GO:0016787">
    <property type="term" value="F:hydrolase activity"/>
    <property type="evidence" value="ECO:0007669"/>
    <property type="project" value="UniProtKB-KW"/>
</dbReference>
<dbReference type="CDD" id="cd09641">
    <property type="entry name" value="Cas3''_I"/>
    <property type="match status" value="1"/>
</dbReference>
<dbReference type="Pfam" id="PF22590">
    <property type="entry name" value="Cas3-like_C_2"/>
    <property type="match status" value="1"/>
</dbReference>
<keyword evidence="3" id="KW-0540">Nuclease</keyword>
<dbReference type="InterPro" id="IPR014001">
    <property type="entry name" value="Helicase_ATP-bd"/>
</dbReference>
<keyword evidence="7" id="KW-0347">Helicase</keyword>
<evidence type="ECO:0000256" key="7">
    <source>
        <dbReference type="ARBA" id="ARBA00022806"/>
    </source>
</evidence>
<dbReference type="RefSeq" id="WP_135260077.1">
    <property type="nucleotide sequence ID" value="NZ_SJZF01000008.1"/>
</dbReference>
<evidence type="ECO:0000256" key="3">
    <source>
        <dbReference type="ARBA" id="ARBA00022722"/>
    </source>
</evidence>
<evidence type="ECO:0000259" key="10">
    <source>
        <dbReference type="PROSITE" id="PS51643"/>
    </source>
</evidence>
<comment type="similarity">
    <text evidence="1">In the N-terminal section; belongs to the CRISPR-associated nuclease Cas3-HD family.</text>
</comment>
<evidence type="ECO:0000256" key="6">
    <source>
        <dbReference type="ARBA" id="ARBA00022801"/>
    </source>
</evidence>
<comment type="caution">
    <text evidence="11">The sequence shown here is derived from an EMBL/GenBank/DDBJ whole genome shotgun (WGS) entry which is preliminary data.</text>
</comment>
<comment type="similarity">
    <text evidence="2">In the central section; belongs to the CRISPR-associated helicase Cas3 family.</text>
</comment>
<dbReference type="SUPFAM" id="SSF52540">
    <property type="entry name" value="P-loop containing nucleoside triphosphate hydrolases"/>
    <property type="match status" value="1"/>
</dbReference>
<dbReference type="InterPro" id="IPR050547">
    <property type="entry name" value="DEAD_box_RNA_helicases"/>
</dbReference>
<dbReference type="InterPro" id="IPR038257">
    <property type="entry name" value="CRISPR-assoc_Cas3_HD_sf"/>
</dbReference>
<dbReference type="GO" id="GO:0005524">
    <property type="term" value="F:ATP binding"/>
    <property type="evidence" value="ECO:0007669"/>
    <property type="project" value="UniProtKB-KW"/>
</dbReference>
<dbReference type="Pfam" id="PF18019">
    <property type="entry name" value="Cas3_HD"/>
    <property type="match status" value="1"/>
</dbReference>
<dbReference type="GO" id="GO:0003724">
    <property type="term" value="F:RNA helicase activity"/>
    <property type="evidence" value="ECO:0007669"/>
    <property type="project" value="TreeGrafter"/>
</dbReference>
<dbReference type="PROSITE" id="PS51643">
    <property type="entry name" value="HD_CAS3"/>
    <property type="match status" value="1"/>
</dbReference>
<sequence length="951" mass="105697">MQARQAALTLWAKSGEPFHPLLAHMLDTAAVAWALLQREPARTRRLYAQDWGLQEEKALRLVAFLAGLHDLGKGSPVFQAGWPQGAQRVQEAGLSWNETLVRESWVAHGVFTDLYLREALRGWGFSRKGACLLAQALGAHHGFPADERERASGRRHVRSEPQGWREARAYLMEALAQALGLEPFSSLPGPSPEALLRVMALASFADWIASDPGFFPYGRDPSAPGYWEEALGKAREALDNLPWPKPLLQGERGFQELFPFAPNPLQKAVPELLHGVREPVLLLVEAPMGLGKTEAALYAYHLLQERLDHRGLYLALPTQATANGLFTRVKGFLAKLAEEGRLELQLQHGAALLNPEYEKLLERSKPQQVYDTQYDPNKGVATVQDEEEGGVGASAWFSARKRAMLAGHGVGTLDQALLGVLRVKHHFIRLWGLMNRVVVLDEVHAYDTYTSGLLSALLRWLKALGSSVVLMTATLPKAKREELLRAWGVQAAALPPYPRVAAFAGESLLRAVPLPLEDGKRVRLQAAPVEPEALAQELLGRLPGVLGAIVNTVDRAQALYQALGDGERLTLAGLLAILGHPASEGPWGELWKARDEKGDFVVGKRLSDGTLVFLLHARFPAEERALRELVALSLFGKGGPRPERAILVATQVAEQSLDLDFDLLYTDLAPVDLLFQRLGRLHRHGRERPQGHEEPLLLVGGLGKEPEFGEGLHWNRVYEDYLLLSTWLSLRGREALRVPEDLEGLLEEVYSRTPEGFPEDLRRRAEDSYKRLQNRWEQEAKTAENLSLSDLEALLSDTEASALIAAFRLDDEVEEGKISHSHTRLDELEAVWHKLTGLQRLLTRLGDPSVPAVPLYQVGEGWALDLEGKRPVRLKGEVSKEEALALWSRVVRLSRYPIPQALLKEDPPPAWRRSGLLRGLRLLEVGRVFPLEKGGVRVELDPELGVVYERV</sequence>
<dbReference type="EMBL" id="SJZF01000008">
    <property type="protein sequence ID" value="TFU26513.1"/>
    <property type="molecule type" value="Genomic_DNA"/>
</dbReference>
<organism evidence="11 12">
    <name type="scientific">Thermus tengchongensis</name>
    <dbReference type="NCBI Taxonomy" id="1214928"/>
    <lineage>
        <taxon>Bacteria</taxon>
        <taxon>Thermotogati</taxon>
        <taxon>Deinococcota</taxon>
        <taxon>Deinococci</taxon>
        <taxon>Thermales</taxon>
        <taxon>Thermaceae</taxon>
        <taxon>Thermus</taxon>
    </lineage>
</organism>
<gene>
    <name evidence="11" type="primary">cas3</name>
    <name evidence="11" type="ORF">E0687_05750</name>
</gene>
<dbReference type="InterPro" id="IPR006474">
    <property type="entry name" value="Helicase_Cas3_CRISPR-ass_core"/>
</dbReference>
<evidence type="ECO:0000313" key="12">
    <source>
        <dbReference type="Proteomes" id="UP000297668"/>
    </source>
</evidence>
<dbReference type="InterPro" id="IPR041372">
    <property type="entry name" value="Cas3_C"/>
</dbReference>
<dbReference type="NCBIfam" id="TIGR01587">
    <property type="entry name" value="cas3_core"/>
    <property type="match status" value="1"/>
</dbReference>
<dbReference type="InterPro" id="IPR006483">
    <property type="entry name" value="CRISPR-assoc_Cas3_HD"/>
</dbReference>
<keyword evidence="8" id="KW-0067">ATP-binding</keyword>
<proteinExistence type="inferred from homology"/>
<evidence type="ECO:0000256" key="2">
    <source>
        <dbReference type="ARBA" id="ARBA00009046"/>
    </source>
</evidence>
<dbReference type="GO" id="GO:0046872">
    <property type="term" value="F:metal ion binding"/>
    <property type="evidence" value="ECO:0007669"/>
    <property type="project" value="UniProtKB-KW"/>
</dbReference>
<evidence type="ECO:0000256" key="9">
    <source>
        <dbReference type="ARBA" id="ARBA00023118"/>
    </source>
</evidence>
<dbReference type="Proteomes" id="UP000297668">
    <property type="component" value="Unassembled WGS sequence"/>
</dbReference>
<dbReference type="AlphaFoldDB" id="A0A4Y9FDC0"/>
<dbReference type="PANTHER" id="PTHR47963">
    <property type="entry name" value="DEAD-BOX ATP-DEPENDENT RNA HELICASE 47, MITOCHONDRIAL"/>
    <property type="match status" value="1"/>
</dbReference>
<evidence type="ECO:0000256" key="5">
    <source>
        <dbReference type="ARBA" id="ARBA00022741"/>
    </source>
</evidence>
<evidence type="ECO:0000256" key="4">
    <source>
        <dbReference type="ARBA" id="ARBA00022723"/>
    </source>
</evidence>
<dbReference type="Pfam" id="PF18395">
    <property type="entry name" value="Cas3_C"/>
    <property type="match status" value="1"/>
</dbReference>
<keyword evidence="6" id="KW-0378">Hydrolase</keyword>
<keyword evidence="5" id="KW-0547">Nucleotide-binding</keyword>
<name>A0A4Y9FDC0_9DEIN</name>
<dbReference type="InterPro" id="IPR054712">
    <property type="entry name" value="Cas3-like_dom"/>
</dbReference>
<dbReference type="GO" id="GO:0051607">
    <property type="term" value="P:defense response to virus"/>
    <property type="evidence" value="ECO:0007669"/>
    <property type="project" value="UniProtKB-KW"/>
</dbReference>
<dbReference type="PANTHER" id="PTHR47963:SF9">
    <property type="entry name" value="CRISPR-ASSOCIATED ENDONUCLEASE_HELICASE CAS3"/>
    <property type="match status" value="1"/>
</dbReference>
<dbReference type="SMART" id="SM00487">
    <property type="entry name" value="DEXDc"/>
    <property type="match status" value="1"/>
</dbReference>
<dbReference type="InterPro" id="IPR027417">
    <property type="entry name" value="P-loop_NTPase"/>
</dbReference>